<feature type="compositionally biased region" description="Basic residues" evidence="2">
    <location>
        <begin position="269"/>
        <end position="285"/>
    </location>
</feature>
<gene>
    <name evidence="3" type="ORF">AND_010581</name>
</gene>
<dbReference type="eggNOG" id="ENOG502TCYX">
    <property type="taxonomic scope" value="Eukaryota"/>
</dbReference>
<reference evidence="3 5" key="1">
    <citation type="journal article" date="2010" name="BMC Genomics">
        <title>Combination of measures distinguishes pre-miRNAs from other stem-loops in the genome of the newly sequenced Anopheles darlingi.</title>
        <authorList>
            <person name="Mendes N.D."/>
            <person name="Freitas A.T."/>
            <person name="Vasconcelos A.T."/>
            <person name="Sagot M.F."/>
        </authorList>
    </citation>
    <scope>NUCLEOTIDE SEQUENCE</scope>
</reference>
<dbReference type="VEuPathDB" id="VectorBase:ADAR2_005158"/>
<keyword evidence="5" id="KW-1185">Reference proteome</keyword>
<evidence type="ECO:0000313" key="3">
    <source>
        <dbReference type="EMBL" id="ETN57844.1"/>
    </source>
</evidence>
<protein>
    <submittedName>
        <fullName evidence="3 4">Uncharacterized protein</fullName>
    </submittedName>
</protein>
<evidence type="ECO:0000313" key="5">
    <source>
        <dbReference type="Proteomes" id="UP000000673"/>
    </source>
</evidence>
<dbReference type="EnsemblMetazoa" id="ADAC010581-RA">
    <property type="protein sequence ID" value="ADAC010581-PA"/>
    <property type="gene ID" value="ADAC010581"/>
</dbReference>
<name>W5J4X3_ANODA</name>
<feature type="compositionally biased region" description="Polar residues" evidence="2">
    <location>
        <begin position="356"/>
        <end position="365"/>
    </location>
</feature>
<feature type="compositionally biased region" description="Basic residues" evidence="2">
    <location>
        <begin position="318"/>
        <end position="335"/>
    </location>
</feature>
<dbReference type="EMBL" id="ADMH02002202">
    <property type="protein sequence ID" value="ETN57844.1"/>
    <property type="molecule type" value="Genomic_DNA"/>
</dbReference>
<feature type="compositionally biased region" description="Polar residues" evidence="2">
    <location>
        <begin position="253"/>
        <end position="268"/>
    </location>
</feature>
<evidence type="ECO:0000256" key="1">
    <source>
        <dbReference type="SAM" id="Coils"/>
    </source>
</evidence>
<dbReference type="HOGENOM" id="CLU_460209_0_0_1"/>
<feature type="region of interest" description="Disordered" evidence="2">
    <location>
        <begin position="203"/>
        <end position="227"/>
    </location>
</feature>
<dbReference type="STRING" id="43151.W5J4X3"/>
<accession>W5J4X3</accession>
<dbReference type="Proteomes" id="UP000000673">
    <property type="component" value="Unassembled WGS sequence"/>
</dbReference>
<dbReference type="VEuPathDB" id="VectorBase:ADAC010581"/>
<feature type="region of interest" description="Disordered" evidence="2">
    <location>
        <begin position="318"/>
        <end position="389"/>
    </location>
</feature>
<dbReference type="AlphaFoldDB" id="W5J4X3"/>
<keyword evidence="1" id="KW-0175">Coiled coil</keyword>
<dbReference type="OMA" id="RNCRWRE"/>
<feature type="region of interest" description="Disordered" evidence="2">
    <location>
        <begin position="481"/>
        <end position="500"/>
    </location>
</feature>
<reference evidence="4" key="4">
    <citation type="submission" date="2015-06" db="UniProtKB">
        <authorList>
            <consortium name="EnsemblMetazoa"/>
        </authorList>
    </citation>
    <scope>IDENTIFICATION</scope>
</reference>
<proteinExistence type="predicted"/>
<evidence type="ECO:0000313" key="4">
    <source>
        <dbReference type="EnsemblMetazoa" id="ADAC010581-PA"/>
    </source>
</evidence>
<reference evidence="3" key="3">
    <citation type="journal article" date="2013" name="Nucleic Acids Res.">
        <title>The genome of Anopheles darlingi, the main neotropical malaria vector.</title>
        <authorList>
            <person name="Marinotti O."/>
            <person name="Cerqueira G.C."/>
            <person name="de Almeida L.G."/>
            <person name="Ferro M.I."/>
            <person name="Loreto E.L."/>
            <person name="Zaha A."/>
            <person name="Teixeira S.M."/>
            <person name="Wespiser A.R."/>
            <person name="Almeida E Silva A."/>
            <person name="Schlindwein A.D."/>
            <person name="Pacheco A.C."/>
            <person name="Silva A.L."/>
            <person name="Graveley B.R."/>
            <person name="Walenz B.P."/>
            <person name="Lima Bde A."/>
            <person name="Ribeiro C.A."/>
            <person name="Nunes-Silva C.G."/>
            <person name="de Carvalho C.R."/>
            <person name="Soares C.M."/>
            <person name="de Menezes C.B."/>
            <person name="Matiolli C."/>
            <person name="Caffrey D."/>
            <person name="Araujo D.A."/>
            <person name="de Oliveira D.M."/>
            <person name="Golenbock D."/>
            <person name="Grisard E.C."/>
            <person name="Fantinatti-Garboggini F."/>
            <person name="de Carvalho F.M."/>
            <person name="Barcellos F.G."/>
            <person name="Prosdocimi F."/>
            <person name="May G."/>
            <person name="Azevedo Junior G.M."/>
            <person name="Guimaraes G.M."/>
            <person name="Goldman G.H."/>
            <person name="Padilha I.Q."/>
            <person name="Batista Jda S."/>
            <person name="Ferro J.A."/>
            <person name="Ribeiro J.M."/>
            <person name="Fietto J.L."/>
            <person name="Dabbas K.M."/>
            <person name="Cerdeira L."/>
            <person name="Agnez-Lima L.F."/>
            <person name="Brocchi M."/>
            <person name="de Carvalho M.O."/>
            <person name="Teixeira Mde M."/>
            <person name="Diniz Maia Mde M."/>
            <person name="Goldman M.H."/>
            <person name="Cruz Schneider M.P."/>
            <person name="Felipe M.S."/>
            <person name="Hungria M."/>
            <person name="Nicolas M.F."/>
            <person name="Pereira M."/>
            <person name="Montes M.A."/>
            <person name="Cantao M.E."/>
            <person name="Vincentz M."/>
            <person name="Rafael M.S."/>
            <person name="Silverman N."/>
            <person name="Stoco P.H."/>
            <person name="Souza R.C."/>
            <person name="Vicentini R."/>
            <person name="Gazzinelli R.T."/>
            <person name="Neves Rde O."/>
            <person name="Silva R."/>
            <person name="Astolfi-Filho S."/>
            <person name="Maciel T.E."/>
            <person name="Urmenyi T.P."/>
            <person name="Tadei W.P."/>
            <person name="Camargo E.P."/>
            <person name="de Vasconcelos A.T."/>
        </authorList>
    </citation>
    <scope>NUCLEOTIDE SEQUENCE</scope>
</reference>
<feature type="region of interest" description="Disordered" evidence="2">
    <location>
        <begin position="247"/>
        <end position="289"/>
    </location>
</feature>
<feature type="coiled-coil region" evidence="1">
    <location>
        <begin position="61"/>
        <end position="88"/>
    </location>
</feature>
<organism evidence="3">
    <name type="scientific">Anopheles darlingi</name>
    <name type="common">Mosquito</name>
    <dbReference type="NCBI Taxonomy" id="43151"/>
    <lineage>
        <taxon>Eukaryota</taxon>
        <taxon>Metazoa</taxon>
        <taxon>Ecdysozoa</taxon>
        <taxon>Arthropoda</taxon>
        <taxon>Hexapoda</taxon>
        <taxon>Insecta</taxon>
        <taxon>Pterygota</taxon>
        <taxon>Neoptera</taxon>
        <taxon>Endopterygota</taxon>
        <taxon>Diptera</taxon>
        <taxon>Nematocera</taxon>
        <taxon>Culicoidea</taxon>
        <taxon>Culicidae</taxon>
        <taxon>Anophelinae</taxon>
        <taxon>Anopheles</taxon>
    </lineage>
</organism>
<sequence length="524" mass="59753">MSNSFRTTNVEEVLPNDEMLGRRNCCWRELIKKYESVVEDPEQAMDIDTVMKVLDQDMDSKESSVSDVEEASSQCDSAEENMEDITEQLKVAIPSRKRAWEVNGLKEILDDQDFCVMSHEKVENWLQSQMYSISSSQLDVQYTTKEMVTTVTEEQCMKADTDSLYSVDTAQYIRSNKNTSNRVKVTTMIKQYTVTRTTRNSKTQSLGGVWDGWPGKTTPTTKPLSPSNCDALPMQQQQQEMSKNGLIPAIEPTPQTTPKTRANEQGSHARTRKKVFKKTVPRKKPDRASVVCKEPLTPVQKAKQQEMYENALVQCAKYKRGKGRRKPITPNHRPHSSLSSNSTNDDSDDSDEVFRTLNQPRQGSKTPRARARLKSRTNNGGSTPMATEPSAELPNVVCKVCANSACRCLLDEETQMPTEDRKAFVIYRPKTIQRELPDTARLVIRMDDLTLDGITKPWHLEKFREFNYSIHPNSTILFYPSDSENEQRPVSDPSLSCDTSLDDDDPILTFKWLNIIERPYRHQP</sequence>
<feature type="compositionally biased region" description="Polar residues" evidence="2">
    <location>
        <begin position="376"/>
        <end position="385"/>
    </location>
</feature>
<evidence type="ECO:0000256" key="2">
    <source>
        <dbReference type="SAM" id="MobiDB-lite"/>
    </source>
</evidence>
<reference evidence="3" key="2">
    <citation type="submission" date="2010-05" db="EMBL/GenBank/DDBJ databases">
        <authorList>
            <person name="Almeida L.G."/>
            <person name="Nicolas M.F."/>
            <person name="Souza R.C."/>
            <person name="Vasconcelos A.T.R."/>
        </authorList>
    </citation>
    <scope>NUCLEOTIDE SEQUENCE</scope>
</reference>